<name>Q6D6T9_PECAS</name>
<keyword evidence="2" id="KW-1185">Reference proteome</keyword>
<reference evidence="1" key="1">
    <citation type="submission" date="2004-02" db="EMBL/GenBank/DDBJ databases">
        <title>The genome sequence of the enterobacterial phytopathogen Erwinia carotovora subsp. atroseptica SCRI1043 and functional genomic identification of novel virulence factors.</title>
        <authorList>
            <person name="Bell K.S."/>
            <person name="Sebaihia M."/>
            <person name="Pritchard L."/>
            <person name="Holden M."/>
            <person name="Hyman L.J."/>
            <person name="Holeva M.C."/>
            <person name="Thomson N.R."/>
            <person name="Bentley S.D."/>
            <person name="Churcher C."/>
            <person name="Mungall K."/>
            <person name="Atkin R."/>
            <person name="Bason N."/>
            <person name="Brooks K."/>
            <person name="Chillingworth T."/>
            <person name="Clark K."/>
            <person name="Doggett J."/>
            <person name="Fraser A."/>
            <person name="Hance Z."/>
            <person name="Hauser H."/>
            <person name="Jagels K."/>
            <person name="Moule S."/>
            <person name="Norbertczak H."/>
            <person name="Ormond D."/>
            <person name="Price C."/>
            <person name="Quail M.A."/>
            <person name="Sanders M."/>
            <person name="Walker D."/>
            <person name="Whitehead S."/>
            <person name="Salmond G.P.C."/>
            <person name="Birch P.R.J."/>
            <person name="Barrell B.G."/>
            <person name="Parkhill J."/>
            <person name="Toth I.K."/>
        </authorList>
    </citation>
    <scope>NUCLEOTIDE SEQUENCE</scope>
    <source>
        <strain evidence="1">SCRI1043</strain>
    </source>
</reference>
<evidence type="ECO:0000313" key="2">
    <source>
        <dbReference type="Proteomes" id="UP000007966"/>
    </source>
</evidence>
<accession>Q6D6T9</accession>
<dbReference type="EMBL" id="BX950851">
    <property type="protein sequence ID" value="CAG74496.1"/>
    <property type="molecule type" value="Genomic_DNA"/>
</dbReference>
<proteinExistence type="predicted"/>
<dbReference type="STRING" id="218491.ECA1591"/>
<evidence type="ECO:0008006" key="3">
    <source>
        <dbReference type="Google" id="ProtNLM"/>
    </source>
</evidence>
<gene>
    <name evidence="1" type="ordered locus">ECA1591</name>
</gene>
<dbReference type="Gene3D" id="3.90.1150.30">
    <property type="match status" value="2"/>
</dbReference>
<dbReference type="SUPFAM" id="SSF142906">
    <property type="entry name" value="YjbR-like"/>
    <property type="match status" value="2"/>
</dbReference>
<dbReference type="HOGENOM" id="CLU_1114962_0_0_6"/>
<protein>
    <recommendedName>
        <fullName evidence="3">Cytoplasmic protein</fullName>
    </recommendedName>
</protein>
<evidence type="ECO:0000313" key="1">
    <source>
        <dbReference type="EMBL" id="CAG74496.1"/>
    </source>
</evidence>
<dbReference type="Pfam" id="PF04237">
    <property type="entry name" value="YjbR"/>
    <property type="match status" value="2"/>
</dbReference>
<dbReference type="RefSeq" id="WP_011093170.1">
    <property type="nucleotide sequence ID" value="NC_004547.2"/>
</dbReference>
<dbReference type="InterPro" id="IPR058532">
    <property type="entry name" value="YjbR/MT2646/Rv2570-like"/>
</dbReference>
<sequence>MDKHNLVHIADDYARSLTGVAPDHSMGLGWATYKLHGKVFMLIGEVDGKSTVIVKADPIRAAILRGQFEEISPAHRMNKRHWLSIVAGKPITEALLHREIKESYLLVQASLPQKRIRNAGQPARIGVSRRQLQPLARRLATDLPGVSHGRPFVEKLDVYKVVNKVFLIVTDDPGEPIITVKAEPGQIDTLCEQYENVTPGRYLDKHHWVSVEGGKGVTHELVEELIKQSYQLALKAVPGRLKPQGKAAL</sequence>
<dbReference type="OrthoDB" id="3194910at2"/>
<dbReference type="AlphaFoldDB" id="Q6D6T9"/>
<dbReference type="KEGG" id="eca:ECA1591"/>
<dbReference type="PANTHER" id="PTHR35145">
    <property type="entry name" value="CYTOPLASMIC PROTEIN-RELATED"/>
    <property type="match status" value="1"/>
</dbReference>
<dbReference type="InterPro" id="IPR038056">
    <property type="entry name" value="YjbR-like_sf"/>
</dbReference>
<dbReference type="Proteomes" id="UP000007966">
    <property type="component" value="Chromosome"/>
</dbReference>
<dbReference type="PANTHER" id="PTHR35145:SF1">
    <property type="entry name" value="CYTOPLASMIC PROTEIN"/>
    <property type="match status" value="1"/>
</dbReference>
<dbReference type="eggNOG" id="COG2315">
    <property type="taxonomic scope" value="Bacteria"/>
</dbReference>
<organism evidence="1 2">
    <name type="scientific">Pectobacterium atrosepticum (strain SCRI 1043 / ATCC BAA-672)</name>
    <name type="common">Erwinia carotovora subsp. atroseptica</name>
    <dbReference type="NCBI Taxonomy" id="218491"/>
    <lineage>
        <taxon>Bacteria</taxon>
        <taxon>Pseudomonadati</taxon>
        <taxon>Pseudomonadota</taxon>
        <taxon>Gammaproteobacteria</taxon>
        <taxon>Enterobacterales</taxon>
        <taxon>Pectobacteriaceae</taxon>
        <taxon>Pectobacterium</taxon>
    </lineage>
</organism>
<dbReference type="InterPro" id="IPR007351">
    <property type="entry name" value="YjbR"/>
</dbReference>